<dbReference type="STRING" id="1127696.HMPREF9134_00254"/>
<dbReference type="HOGENOM" id="CLU_079366_1_0_10"/>
<dbReference type="Gene3D" id="3.40.80.10">
    <property type="entry name" value="Peptidoglycan recognition protein-like"/>
    <property type="match status" value="1"/>
</dbReference>
<dbReference type="InterPro" id="IPR002502">
    <property type="entry name" value="Amidase_domain"/>
</dbReference>
<proteinExistence type="inferred from homology"/>
<dbReference type="CDD" id="cd06583">
    <property type="entry name" value="PGRP"/>
    <property type="match status" value="1"/>
</dbReference>
<sequence>MRQENIRYIIVHCSATRCTMDYTEVMLERDHKARGFRHAGYHFYVRRSGSIIPLRPLDEVGAHARGYNACSWGVCYEGGLDATGQPADTRTEAQSRALRLLLIRLHRLAPESLILGHRDLSPDRDGDGEVEPHEWIKVCPCFDARQAYHLISEGREVYDA</sequence>
<dbReference type="SMART" id="SM00701">
    <property type="entry name" value="PGRP"/>
    <property type="match status" value="1"/>
</dbReference>
<dbReference type="AlphaFoldDB" id="L1NHU2"/>
<dbReference type="Pfam" id="PF01510">
    <property type="entry name" value="Amidase_2"/>
    <property type="match status" value="1"/>
</dbReference>
<reference evidence="3 4" key="1">
    <citation type="submission" date="2012-05" db="EMBL/GenBank/DDBJ databases">
        <authorList>
            <person name="Weinstock G."/>
            <person name="Sodergren E."/>
            <person name="Lobos E.A."/>
            <person name="Fulton L."/>
            <person name="Fulton R."/>
            <person name="Courtney L."/>
            <person name="Fronick C."/>
            <person name="O'Laughlin M."/>
            <person name="Godfrey J."/>
            <person name="Wilson R.M."/>
            <person name="Miner T."/>
            <person name="Farmer C."/>
            <person name="Delehaunty K."/>
            <person name="Cordes M."/>
            <person name="Minx P."/>
            <person name="Tomlinson C."/>
            <person name="Chen J."/>
            <person name="Wollam A."/>
            <person name="Pepin K.H."/>
            <person name="Bhonagiri V."/>
            <person name="Zhang X."/>
            <person name="Suruliraj S."/>
            <person name="Warren W."/>
            <person name="Mitreva M."/>
            <person name="Mardis E.R."/>
            <person name="Wilson R.K."/>
        </authorList>
    </citation>
    <scope>NUCLEOTIDE SEQUENCE [LARGE SCALE GENOMIC DNA]</scope>
    <source>
        <strain evidence="3 4">F0037</strain>
    </source>
</reference>
<comment type="similarity">
    <text evidence="1">Belongs to the N-acetylmuramoyl-L-alanine amidase 2 family.</text>
</comment>
<dbReference type="GO" id="GO:0009253">
    <property type="term" value="P:peptidoglycan catabolic process"/>
    <property type="evidence" value="ECO:0007669"/>
    <property type="project" value="InterPro"/>
</dbReference>
<dbReference type="PANTHER" id="PTHR11022:SF41">
    <property type="entry name" value="PEPTIDOGLYCAN-RECOGNITION PROTEIN LC-RELATED"/>
    <property type="match status" value="1"/>
</dbReference>
<dbReference type="EMBL" id="AMEQ01000010">
    <property type="protein sequence ID" value="EKY02810.1"/>
    <property type="molecule type" value="Genomic_DNA"/>
</dbReference>
<name>L1NHU2_9PORP</name>
<evidence type="ECO:0000256" key="1">
    <source>
        <dbReference type="ARBA" id="ARBA00007553"/>
    </source>
</evidence>
<dbReference type="PROSITE" id="PS00018">
    <property type="entry name" value="EF_HAND_1"/>
    <property type="match status" value="1"/>
</dbReference>
<dbReference type="GO" id="GO:0008745">
    <property type="term" value="F:N-acetylmuramoyl-L-alanine amidase activity"/>
    <property type="evidence" value="ECO:0007669"/>
    <property type="project" value="InterPro"/>
</dbReference>
<dbReference type="eggNOG" id="COG3023">
    <property type="taxonomic scope" value="Bacteria"/>
</dbReference>
<comment type="caution">
    <text evidence="3">The sequence shown here is derived from an EMBL/GenBank/DDBJ whole genome shotgun (WGS) entry which is preliminary data.</text>
</comment>
<gene>
    <name evidence="3" type="ORF">HMPREF9134_00254</name>
</gene>
<dbReference type="InterPro" id="IPR006619">
    <property type="entry name" value="PGRP_domain_met/bac"/>
</dbReference>
<dbReference type="PATRIC" id="fig|1127696.3.peg.208"/>
<evidence type="ECO:0000313" key="3">
    <source>
        <dbReference type="EMBL" id="EKY02810.1"/>
    </source>
</evidence>
<dbReference type="GO" id="GO:0008270">
    <property type="term" value="F:zinc ion binding"/>
    <property type="evidence" value="ECO:0007669"/>
    <property type="project" value="InterPro"/>
</dbReference>
<protein>
    <submittedName>
        <fullName evidence="3">N-acetylmuramoyl-L-alanine amidase</fullName>
    </submittedName>
</protein>
<feature type="domain" description="Peptidoglycan recognition protein family" evidence="2">
    <location>
        <begin position="2"/>
        <end position="121"/>
    </location>
</feature>
<dbReference type="RefSeq" id="WP_005468391.1">
    <property type="nucleotide sequence ID" value="NZ_KB291042.1"/>
</dbReference>
<evidence type="ECO:0000259" key="2">
    <source>
        <dbReference type="SMART" id="SM00701"/>
    </source>
</evidence>
<organism evidence="3 4">
    <name type="scientific">Porphyromonas catoniae F0037</name>
    <dbReference type="NCBI Taxonomy" id="1127696"/>
    <lineage>
        <taxon>Bacteria</taxon>
        <taxon>Pseudomonadati</taxon>
        <taxon>Bacteroidota</taxon>
        <taxon>Bacteroidia</taxon>
        <taxon>Bacteroidales</taxon>
        <taxon>Porphyromonadaceae</taxon>
        <taxon>Porphyromonas</taxon>
    </lineage>
</organism>
<accession>L1NHU2</accession>
<dbReference type="PANTHER" id="PTHR11022">
    <property type="entry name" value="PEPTIDOGLYCAN RECOGNITION PROTEIN"/>
    <property type="match status" value="1"/>
</dbReference>
<dbReference type="SUPFAM" id="SSF55846">
    <property type="entry name" value="N-acetylmuramoyl-L-alanine amidase-like"/>
    <property type="match status" value="1"/>
</dbReference>
<evidence type="ECO:0000313" key="4">
    <source>
        <dbReference type="Proteomes" id="UP000010408"/>
    </source>
</evidence>
<dbReference type="Proteomes" id="UP000010408">
    <property type="component" value="Unassembled WGS sequence"/>
</dbReference>
<dbReference type="InterPro" id="IPR018247">
    <property type="entry name" value="EF_Hand_1_Ca_BS"/>
</dbReference>
<dbReference type="InterPro" id="IPR015510">
    <property type="entry name" value="PGRP"/>
</dbReference>
<dbReference type="FunFam" id="3.40.80.10:FF:000008">
    <property type="entry name" value="N-acetylmuramoyl-L-alanine amidase"/>
    <property type="match status" value="1"/>
</dbReference>
<dbReference type="InterPro" id="IPR036505">
    <property type="entry name" value="Amidase/PGRP_sf"/>
</dbReference>